<sequence length="606" mass="69994">MMAHTMHCKPTERSKTRQADTLSVINSKFLAALGLTLCCLPAFTYQLAEELDLSLLDNLPVQALRCNGASRFLPIPKKPSCYLDINKNTYKTIGQIELEILRQIPSHQRVSAWRCEMFEIIKVCKETFFGFQHQFEFTRKSKKTVPLNFLEIAALKSVKTIEDTFSFGTKRDFECHWMEENEVTYSKRVCYRNDHLLNVTGSNVHIEIPNTKGIPLHLGYLMTADGVEYVWNANINISCPLEHFQTELCTVRADLSPNVPSRDLSNLIIVCPNNHHIFHLNQEYRPVGPLEVCATNTSRIFYTSEGLMLRIFRKNMTEKAFWDLLPVTETMPSLALTLASSMLEFLQDNLQISIERIWDSIQNQICTIKENEWFLARSLLGVTPTESAKIFFNEREITASYLRGGLIVRNCIKVRVYLDSNPTRCGKFWPIKNSLDFLEIATNTISRGTTDDHCSLSEGHLIYINETHYLGLDNHKLYILDRPVLSSMSHLVMHPLQFAPSDLYSLHELQEDEFSRYSISKINKRLEALTTTLLNYQMDEIPGVINPRDPWTPISKFFVGIWHKITSPLPLFIITLAILLIVAKVIHLIFVWKFRSRYTRPGQWRY</sequence>
<keyword evidence="1" id="KW-0472">Membrane</keyword>
<evidence type="ECO:0000313" key="2">
    <source>
        <dbReference type="EMBL" id="UCR92624.1"/>
    </source>
</evidence>
<name>A0A8K1J6B8_9RHAB</name>
<evidence type="ECO:0000256" key="1">
    <source>
        <dbReference type="SAM" id="Phobius"/>
    </source>
</evidence>
<dbReference type="EMBL" id="MZ821788">
    <property type="protein sequence ID" value="UCR92624.1"/>
    <property type="molecule type" value="Viral_cRNA"/>
</dbReference>
<feature type="transmembrane region" description="Helical" evidence="1">
    <location>
        <begin position="571"/>
        <end position="592"/>
    </location>
</feature>
<evidence type="ECO:0000313" key="3">
    <source>
        <dbReference type="EMBL" id="UCR92634.1"/>
    </source>
</evidence>
<proteinExistence type="predicted"/>
<keyword evidence="1" id="KW-0812">Transmembrane</keyword>
<protein>
    <submittedName>
        <fullName evidence="2">G protein</fullName>
    </submittedName>
</protein>
<reference evidence="2" key="1">
    <citation type="submission" date="2021-08" db="EMBL/GenBank/DDBJ databases">
        <authorList>
            <person name="Li N.N."/>
        </authorList>
    </citation>
    <scope>NUCLEOTIDE SEQUENCE</scope>
    <source>
        <strain evidence="2">ARV1_No1_AM-079-HN2017-5</strain>
        <strain evidence="3">ARV1_No3_Am015-HLJ2018</strain>
    </source>
</reference>
<keyword evidence="1" id="KW-1133">Transmembrane helix</keyword>
<dbReference type="EMBL" id="MZ821790">
    <property type="protein sequence ID" value="UCR92634.1"/>
    <property type="molecule type" value="Viral_cRNA"/>
</dbReference>
<accession>A0A8K1J6B8</accession>
<organism evidence="2">
    <name type="scientific">Apis rhabdovirus 1</name>
    <dbReference type="NCBI Taxonomy" id="1983567"/>
    <lineage>
        <taxon>Viruses</taxon>
        <taxon>Riboviria</taxon>
        <taxon>Orthornavirae</taxon>
        <taxon>Negarnaviricota</taxon>
        <taxon>Haploviricotina</taxon>
        <taxon>Monjiviricetes</taxon>
        <taxon>Mononegavirales</taxon>
        <taxon>Rhabdoviridae</taxon>
    </lineage>
</organism>